<evidence type="ECO:0000313" key="11">
    <source>
        <dbReference type="EMBL" id="KAK9726549.1"/>
    </source>
</evidence>
<dbReference type="Proteomes" id="UP001443914">
    <property type="component" value="Unassembled WGS sequence"/>
</dbReference>
<protein>
    <recommendedName>
        <fullName evidence="10">Fungal lipase-type domain-containing protein</fullName>
    </recommendedName>
</protein>
<evidence type="ECO:0000313" key="12">
    <source>
        <dbReference type="Proteomes" id="UP001443914"/>
    </source>
</evidence>
<dbReference type="PANTHER" id="PTHR31403">
    <property type="entry name" value="PHOSPHOLIPASE A1-IBETA2, CHLOROPLASTIC"/>
    <property type="match status" value="1"/>
</dbReference>
<evidence type="ECO:0000256" key="6">
    <source>
        <dbReference type="ARBA" id="ARBA00022946"/>
    </source>
</evidence>
<comment type="caution">
    <text evidence="11">The sequence shown here is derived from an EMBL/GenBank/DDBJ whole genome shotgun (WGS) entry which is preliminary data.</text>
</comment>
<keyword evidence="6" id="KW-0809">Transit peptide</keyword>
<evidence type="ECO:0000256" key="1">
    <source>
        <dbReference type="ARBA" id="ARBA00004229"/>
    </source>
</evidence>
<reference evidence="11" key="1">
    <citation type="submission" date="2024-03" db="EMBL/GenBank/DDBJ databases">
        <title>WGS assembly of Saponaria officinalis var. Norfolk2.</title>
        <authorList>
            <person name="Jenkins J."/>
            <person name="Shu S."/>
            <person name="Grimwood J."/>
            <person name="Barry K."/>
            <person name="Goodstein D."/>
            <person name="Schmutz J."/>
            <person name="Leebens-Mack J."/>
            <person name="Osbourn A."/>
        </authorList>
    </citation>
    <scope>NUCLEOTIDE SEQUENCE [LARGE SCALE GENOMIC DNA]</scope>
    <source>
        <strain evidence="11">JIC</strain>
    </source>
</reference>
<evidence type="ECO:0000256" key="5">
    <source>
        <dbReference type="ARBA" id="ARBA00022801"/>
    </source>
</evidence>
<comment type="similarity">
    <text evidence="2">Belongs to the AB hydrolase superfamily. Lipase family.</text>
</comment>
<dbReference type="Gene3D" id="3.40.50.1820">
    <property type="entry name" value="alpha/beta hydrolase"/>
    <property type="match status" value="1"/>
</dbReference>
<gene>
    <name evidence="11" type="ORF">RND81_05G222700</name>
</gene>
<dbReference type="FunFam" id="3.40.50.1820:FF:000065">
    <property type="entry name" value="Phospholipase A1-II 3"/>
    <property type="match status" value="1"/>
</dbReference>
<keyword evidence="5" id="KW-0378">Hydrolase</keyword>
<dbReference type="AlphaFoldDB" id="A0AAW1L260"/>
<comment type="subcellular location">
    <subcellularLocation>
        <location evidence="1">Plastid</location>
        <location evidence="1">Chloroplast</location>
    </subcellularLocation>
</comment>
<organism evidence="11 12">
    <name type="scientific">Saponaria officinalis</name>
    <name type="common">Common soapwort</name>
    <name type="synonym">Lychnis saponaria</name>
    <dbReference type="NCBI Taxonomy" id="3572"/>
    <lineage>
        <taxon>Eukaryota</taxon>
        <taxon>Viridiplantae</taxon>
        <taxon>Streptophyta</taxon>
        <taxon>Embryophyta</taxon>
        <taxon>Tracheophyta</taxon>
        <taxon>Spermatophyta</taxon>
        <taxon>Magnoliopsida</taxon>
        <taxon>eudicotyledons</taxon>
        <taxon>Gunneridae</taxon>
        <taxon>Pentapetalae</taxon>
        <taxon>Caryophyllales</taxon>
        <taxon>Caryophyllaceae</taxon>
        <taxon>Caryophylleae</taxon>
        <taxon>Saponaria</taxon>
    </lineage>
</organism>
<evidence type="ECO:0000256" key="8">
    <source>
        <dbReference type="ARBA" id="ARBA00023098"/>
    </source>
</evidence>
<dbReference type="Pfam" id="PF01764">
    <property type="entry name" value="Lipase_3"/>
    <property type="match status" value="1"/>
</dbReference>
<evidence type="ECO:0000259" key="10">
    <source>
        <dbReference type="Pfam" id="PF01764"/>
    </source>
</evidence>
<keyword evidence="4" id="KW-0934">Plastid</keyword>
<sequence>MQNVSMKALQPFINHHVPITTRGATHRLTSVRSSYRDFFLEAMPSKTSNAANRLAESFSQMLSQQIESIHLQRSINESNMMSMLENKSNVPISSPKENISEKWREIHGSNNWDGLLDPLHPWLRQEIVKYGEFAQATYDAYDLDPYSEYCGSCRYSRDRLFDTLGLTGHGYNVTKYIYATSSIELPRWLERSQLAETWSKHSNWMGYVAVSDDNESKRIGRRDIVIVWRGTVSISEWYEDFQNDLEGFGYGNAKVVQGFLSIYASKCDTSRYNKTSASEQVMEELSKLVNFYQKRGEEVSLTITGHSLGGALALLNAYEAAATFTDVHVSVISFASPRVGNSGFRDELQELGVKTLRLVVKQDVIPCMPGMVFSEYLQNFDDITGGLEWVYTHVGVEFKLDARVSPYLKKGLQFQGHHMLETYLHLVDGFESSETPFRDDAKRDIALVNKETDLLVSELKIPPRWYQVANKGLVQNGHGRWVKPKRDQDDIPDPTLEEQSNQDQNKPSSVLCP</sequence>
<feature type="region of interest" description="Disordered" evidence="9">
    <location>
        <begin position="477"/>
        <end position="513"/>
    </location>
</feature>
<dbReference type="GO" id="GO:0009507">
    <property type="term" value="C:chloroplast"/>
    <property type="evidence" value="ECO:0007669"/>
    <property type="project" value="UniProtKB-SubCell"/>
</dbReference>
<dbReference type="GO" id="GO:0008970">
    <property type="term" value="F:phospholipase A1 activity"/>
    <property type="evidence" value="ECO:0007669"/>
    <property type="project" value="UniProtKB-ARBA"/>
</dbReference>
<evidence type="ECO:0000256" key="2">
    <source>
        <dbReference type="ARBA" id="ARBA00010701"/>
    </source>
</evidence>
<accession>A0AAW1L260</accession>
<evidence type="ECO:0000256" key="7">
    <source>
        <dbReference type="ARBA" id="ARBA00022963"/>
    </source>
</evidence>
<feature type="domain" description="Fungal lipase-type" evidence="10">
    <location>
        <begin position="225"/>
        <end position="372"/>
    </location>
</feature>
<dbReference type="GO" id="GO:0016042">
    <property type="term" value="P:lipid catabolic process"/>
    <property type="evidence" value="ECO:0007669"/>
    <property type="project" value="UniProtKB-KW"/>
</dbReference>
<dbReference type="PANTHER" id="PTHR31403:SF11">
    <property type="entry name" value="OS12G0614500 PROTEIN"/>
    <property type="match status" value="1"/>
</dbReference>
<evidence type="ECO:0000256" key="4">
    <source>
        <dbReference type="ARBA" id="ARBA00022640"/>
    </source>
</evidence>
<evidence type="ECO:0000256" key="9">
    <source>
        <dbReference type="SAM" id="MobiDB-lite"/>
    </source>
</evidence>
<dbReference type="CDD" id="cd00519">
    <property type="entry name" value="Lipase_3"/>
    <property type="match status" value="1"/>
</dbReference>
<keyword evidence="12" id="KW-1185">Reference proteome</keyword>
<dbReference type="GO" id="GO:0047714">
    <property type="term" value="F:galactolipase activity"/>
    <property type="evidence" value="ECO:0007669"/>
    <property type="project" value="UniProtKB-ARBA"/>
</dbReference>
<evidence type="ECO:0000256" key="3">
    <source>
        <dbReference type="ARBA" id="ARBA00022528"/>
    </source>
</evidence>
<name>A0AAW1L260_SAPOF</name>
<keyword evidence="8" id="KW-0443">Lipid metabolism</keyword>
<dbReference type="SUPFAM" id="SSF53474">
    <property type="entry name" value="alpha/beta-Hydrolases"/>
    <property type="match status" value="1"/>
</dbReference>
<feature type="compositionally biased region" description="Polar residues" evidence="9">
    <location>
        <begin position="497"/>
        <end position="513"/>
    </location>
</feature>
<keyword evidence="3" id="KW-0150">Chloroplast</keyword>
<keyword evidence="7" id="KW-0442">Lipid degradation</keyword>
<dbReference type="EMBL" id="JBDFQZ010000005">
    <property type="protein sequence ID" value="KAK9726549.1"/>
    <property type="molecule type" value="Genomic_DNA"/>
</dbReference>
<dbReference type="InterPro" id="IPR029058">
    <property type="entry name" value="AB_hydrolase_fold"/>
</dbReference>
<dbReference type="InterPro" id="IPR002921">
    <property type="entry name" value="Fungal_lipase-type"/>
</dbReference>
<proteinExistence type="inferred from homology"/>